<keyword evidence="4 10" id="KW-1003">Cell membrane</keyword>
<evidence type="ECO:0000256" key="8">
    <source>
        <dbReference type="ARBA" id="ARBA00023136"/>
    </source>
</evidence>
<comment type="caution">
    <text evidence="13">The sequence shown here is derived from an EMBL/GenBank/DDBJ whole genome shotgun (WGS) entry which is preliminary data.</text>
</comment>
<proteinExistence type="inferred from homology"/>
<dbReference type="InterPro" id="IPR035906">
    <property type="entry name" value="MetI-like_sf"/>
</dbReference>
<comment type="similarity">
    <text evidence="2 10">Belongs to the binding-protein-dependent transport system permease family. MalFG subfamily.</text>
</comment>
<comment type="function">
    <text evidence="10">Part of the ABC transporter complex MalEFGK involved in maltose/maltodextrin import. Probably responsible for the translocation of the substrate across the membrane.</text>
</comment>
<dbReference type="OrthoDB" id="9805974at2"/>
<keyword evidence="6 9" id="KW-0812">Transmembrane</keyword>
<protein>
    <recommendedName>
        <fullName evidence="10">Maltose/maltodextrin transport system permease protein</fullName>
    </recommendedName>
</protein>
<dbReference type="GO" id="GO:0015423">
    <property type="term" value="F:ABC-type maltose transporter activity"/>
    <property type="evidence" value="ECO:0007669"/>
    <property type="project" value="TreeGrafter"/>
</dbReference>
<dbReference type="SUPFAM" id="SSF160964">
    <property type="entry name" value="MalF N-terminal region-like"/>
    <property type="match status" value="1"/>
</dbReference>
<comment type="subcellular location">
    <subcellularLocation>
        <location evidence="1 9">Cell membrane</location>
        <topology evidence="1 9">Multi-pass membrane protein</topology>
    </subcellularLocation>
</comment>
<evidence type="ECO:0000256" key="5">
    <source>
        <dbReference type="ARBA" id="ARBA00022597"/>
    </source>
</evidence>
<evidence type="ECO:0000313" key="13">
    <source>
        <dbReference type="EMBL" id="KAA9085466.1"/>
    </source>
</evidence>
<sequence length="451" mass="49296">MSLLTRRPADEATRPATPSTPAPDARRVRLLALAFMGLAHMTVLKQRYKGAAFAAVEVLFLVASPALIGNVVGMITLGTPQPELPVRERDNSLFMLIDGVLAAAVIAVFLAVYGISVRSAMLDHRLGVNREKTSARRQLSAITTRAFPVLGLAPMILLILFFVFVPLVFSALVAFTNYSSPNNIPPANTVDWVGFDNFAAMFGGDQLWAGALVRVFIWTVVWAVLAVGTCFFGGMILAVILNESNFRIKPIFQAIFILPYAIPAVVSLLVWRNMLNGAFGSVNKLLLDLGIIDTAIPWLTEPTLARFTVVLINLWCGFPYFMLLTMSAMTAIPQDVREAAALDGATGIQRFRFVTFPLVLFQTAPLLIMSFAANFNNFGAIYFLTNGGPNEADTTRTGAGSTDILVSWIYKITIELLQYNYGAVIAVVIFLVLAPFAILQFRRTKAFKGEL</sequence>
<feature type="transmembrane region" description="Helical" evidence="9">
    <location>
        <begin position="215"/>
        <end position="239"/>
    </location>
</feature>
<feature type="transmembrane region" description="Helical" evidence="9">
    <location>
        <begin position="93"/>
        <end position="115"/>
    </location>
</feature>
<dbReference type="GO" id="GO:0042956">
    <property type="term" value="P:maltodextrin transmembrane transport"/>
    <property type="evidence" value="ECO:0007669"/>
    <property type="project" value="TreeGrafter"/>
</dbReference>
<evidence type="ECO:0000256" key="4">
    <source>
        <dbReference type="ARBA" id="ARBA00022475"/>
    </source>
</evidence>
<gene>
    <name evidence="13" type="ORF">F6B42_13495</name>
</gene>
<dbReference type="Gene3D" id="1.10.3720.10">
    <property type="entry name" value="MetI-like"/>
    <property type="match status" value="1"/>
</dbReference>
<feature type="transmembrane region" description="Helical" evidence="9">
    <location>
        <begin position="307"/>
        <end position="332"/>
    </location>
</feature>
<evidence type="ECO:0000256" key="11">
    <source>
        <dbReference type="SAM" id="MobiDB-lite"/>
    </source>
</evidence>
<feature type="compositionally biased region" description="Low complexity" evidence="11">
    <location>
        <begin position="14"/>
        <end position="23"/>
    </location>
</feature>
<evidence type="ECO:0000256" key="3">
    <source>
        <dbReference type="ARBA" id="ARBA00022448"/>
    </source>
</evidence>
<name>A0A5J5IPU8_9MICO</name>
<dbReference type="Proteomes" id="UP000327039">
    <property type="component" value="Unassembled WGS sequence"/>
</dbReference>
<feature type="transmembrane region" description="Helical" evidence="9">
    <location>
        <begin position="419"/>
        <end position="439"/>
    </location>
</feature>
<dbReference type="InterPro" id="IPR000515">
    <property type="entry name" value="MetI-like"/>
</dbReference>
<feature type="domain" description="ABC transmembrane type-1" evidence="12">
    <location>
        <begin position="216"/>
        <end position="442"/>
    </location>
</feature>
<feature type="transmembrane region" description="Helical" evidence="9">
    <location>
        <begin position="353"/>
        <end position="373"/>
    </location>
</feature>
<feature type="transmembrane region" description="Helical" evidence="9">
    <location>
        <begin position="51"/>
        <end position="73"/>
    </location>
</feature>
<dbReference type="GO" id="GO:1990060">
    <property type="term" value="C:maltose transport complex"/>
    <property type="evidence" value="ECO:0007669"/>
    <property type="project" value="TreeGrafter"/>
</dbReference>
<evidence type="ECO:0000256" key="6">
    <source>
        <dbReference type="ARBA" id="ARBA00022692"/>
    </source>
</evidence>
<dbReference type="PROSITE" id="PS50928">
    <property type="entry name" value="ABC_TM1"/>
    <property type="match status" value="1"/>
</dbReference>
<evidence type="ECO:0000256" key="1">
    <source>
        <dbReference type="ARBA" id="ARBA00004651"/>
    </source>
</evidence>
<keyword evidence="14" id="KW-1185">Reference proteome</keyword>
<keyword evidence="8 9" id="KW-0472">Membrane</keyword>
<dbReference type="SUPFAM" id="SSF161098">
    <property type="entry name" value="MetI-like"/>
    <property type="match status" value="1"/>
</dbReference>
<dbReference type="CDD" id="cd06261">
    <property type="entry name" value="TM_PBP2"/>
    <property type="match status" value="1"/>
</dbReference>
<keyword evidence="3 9" id="KW-0813">Transport</keyword>
<evidence type="ECO:0000256" key="2">
    <source>
        <dbReference type="ARBA" id="ARBA00009047"/>
    </source>
</evidence>
<dbReference type="Pfam" id="PF00528">
    <property type="entry name" value="BPD_transp_1"/>
    <property type="match status" value="1"/>
</dbReference>
<feature type="transmembrane region" description="Helical" evidence="9">
    <location>
        <begin position="146"/>
        <end position="175"/>
    </location>
</feature>
<dbReference type="AlphaFoldDB" id="A0A5J5IPU8"/>
<evidence type="ECO:0000256" key="10">
    <source>
        <dbReference type="RuleBase" id="RU367050"/>
    </source>
</evidence>
<reference evidence="14" key="1">
    <citation type="submission" date="2019-09" db="EMBL/GenBank/DDBJ databases">
        <title>Mumia zhuanghuii sp. nov. isolated from the intestinal contents of plateau pika (Ochotona curzoniae) in the Qinghai-Tibet plateau of China.</title>
        <authorList>
            <person name="Tian Z."/>
        </authorList>
    </citation>
    <scope>NUCLEOTIDE SEQUENCE [LARGE SCALE GENOMIC DNA]</scope>
    <source>
        <strain evidence="14">DSM 25564</strain>
    </source>
</reference>
<dbReference type="EMBL" id="VYRZ01000003">
    <property type="protein sequence ID" value="KAA9085466.1"/>
    <property type="molecule type" value="Genomic_DNA"/>
</dbReference>
<evidence type="ECO:0000313" key="14">
    <source>
        <dbReference type="Proteomes" id="UP000327039"/>
    </source>
</evidence>
<evidence type="ECO:0000256" key="9">
    <source>
        <dbReference type="RuleBase" id="RU363032"/>
    </source>
</evidence>
<accession>A0A5J5IPU8</accession>
<evidence type="ECO:0000256" key="7">
    <source>
        <dbReference type="ARBA" id="ARBA00022989"/>
    </source>
</evidence>
<dbReference type="RefSeq" id="WP_150420188.1">
    <property type="nucleotide sequence ID" value="NZ_VYRZ01000003.1"/>
</dbReference>
<dbReference type="PANTHER" id="PTHR47314:SF1">
    <property type="entry name" value="MALTOSE_MALTODEXTRIN TRANSPORT SYSTEM PERMEASE PROTEIN MALF"/>
    <property type="match status" value="1"/>
</dbReference>
<dbReference type="PANTHER" id="PTHR47314">
    <property type="entry name" value="MALTOSE/MALTODEXTRIN TRANSPORT SYSTEM PERMEASE PROTEIN MALF"/>
    <property type="match status" value="1"/>
</dbReference>
<feature type="transmembrane region" description="Helical" evidence="9">
    <location>
        <begin position="251"/>
        <end position="271"/>
    </location>
</feature>
<keyword evidence="7 9" id="KW-1133">Transmembrane helix</keyword>
<organism evidence="13 14">
    <name type="scientific">Microbacterium radiodurans</name>
    <dbReference type="NCBI Taxonomy" id="661398"/>
    <lineage>
        <taxon>Bacteria</taxon>
        <taxon>Bacillati</taxon>
        <taxon>Actinomycetota</taxon>
        <taxon>Actinomycetes</taxon>
        <taxon>Micrococcales</taxon>
        <taxon>Microbacteriaceae</taxon>
        <taxon>Microbacterium</taxon>
    </lineage>
</organism>
<feature type="region of interest" description="Disordered" evidence="11">
    <location>
        <begin position="1"/>
        <end position="23"/>
    </location>
</feature>
<evidence type="ECO:0000259" key="12">
    <source>
        <dbReference type="PROSITE" id="PS50928"/>
    </source>
</evidence>
<keyword evidence="5 10" id="KW-0762">Sugar transport</keyword>